<protein>
    <submittedName>
        <fullName evidence="3">Uncharacterized protein</fullName>
    </submittedName>
</protein>
<evidence type="ECO:0000313" key="3">
    <source>
        <dbReference type="EMBL" id="TQQ81838.1"/>
    </source>
</evidence>
<dbReference type="Proteomes" id="UP000315385">
    <property type="component" value="Unassembled WGS sequence"/>
</dbReference>
<feature type="compositionally biased region" description="Acidic residues" evidence="1">
    <location>
        <begin position="86"/>
        <end position="145"/>
    </location>
</feature>
<keyword evidence="2" id="KW-0472">Membrane</keyword>
<keyword evidence="2" id="KW-0812">Transmembrane</keyword>
<feature type="region of interest" description="Disordered" evidence="1">
    <location>
        <begin position="380"/>
        <end position="404"/>
    </location>
</feature>
<feature type="compositionally biased region" description="Acidic residues" evidence="1">
    <location>
        <begin position="183"/>
        <end position="192"/>
    </location>
</feature>
<evidence type="ECO:0000256" key="1">
    <source>
        <dbReference type="SAM" id="MobiDB-lite"/>
    </source>
</evidence>
<dbReference type="RefSeq" id="WP_142442491.1">
    <property type="nucleotide sequence ID" value="NZ_SESI01000001.1"/>
</dbReference>
<keyword evidence="4" id="KW-1185">Reference proteome</keyword>
<accession>A0A544QQX3</accession>
<comment type="caution">
    <text evidence="3">The sequence shown here is derived from an EMBL/GenBank/DDBJ whole genome shotgun (WGS) entry which is preliminary data.</text>
</comment>
<name>A0A544QQX3_9EURY</name>
<evidence type="ECO:0000256" key="2">
    <source>
        <dbReference type="SAM" id="Phobius"/>
    </source>
</evidence>
<gene>
    <name evidence="3" type="ORF">EWF95_02570</name>
</gene>
<organism evidence="3 4">
    <name type="scientific">Halonotius roseus</name>
    <dbReference type="NCBI Taxonomy" id="2511997"/>
    <lineage>
        <taxon>Archaea</taxon>
        <taxon>Methanobacteriati</taxon>
        <taxon>Methanobacteriota</taxon>
        <taxon>Stenosarchaea group</taxon>
        <taxon>Halobacteria</taxon>
        <taxon>Halobacteriales</taxon>
        <taxon>Haloferacaceae</taxon>
        <taxon>Halonotius</taxon>
    </lineage>
</organism>
<proteinExistence type="predicted"/>
<feature type="compositionally biased region" description="Acidic residues" evidence="1">
    <location>
        <begin position="151"/>
        <end position="173"/>
    </location>
</feature>
<feature type="transmembrane region" description="Helical" evidence="2">
    <location>
        <begin position="12"/>
        <end position="35"/>
    </location>
</feature>
<keyword evidence="2" id="KW-1133">Transmembrane helix</keyword>
<evidence type="ECO:0000313" key="4">
    <source>
        <dbReference type="Proteomes" id="UP000315385"/>
    </source>
</evidence>
<feature type="region of interest" description="Disordered" evidence="1">
    <location>
        <begin position="70"/>
        <end position="195"/>
    </location>
</feature>
<feature type="compositionally biased region" description="Low complexity" evidence="1">
    <location>
        <begin position="76"/>
        <end position="85"/>
    </location>
</feature>
<sequence>MISSKRPSLFGLKLITILIIVVGMATITVSGVAVAQADSETNGSLSEEDRTGNNDTIITQLIELFGDLIGQPSEQPSETTGNENESSGEELSDDEVDSSEEGEPSEDGSSENENEASEEEETSEDESSENENESSEGEPDEEENEPSGNEEPSEDVSSDDDDESSAGETDEEETSNKPALEDVSLETEEVSDGTELQLTVTAESNVPVDWLHISLEGPNGNIRGGGQEWEFTEIQDGIWETEWTYTVSDEAASGEYYFDRVHVENERDLESDPWPSEPSVTIDTGANPEAPSLQDVSLETSNVSDGTELQLAVTAESNTTVDWLSISLEGPNGNIRGGGQGWEFTEIEDGVWETEWTYTVSDGAASGEYYFDRVQVENKADLESDPWPEEPSVTIDTGANPEPPSLQDVSLETSNVSDGTELQLTVEAESNVPVDWLHISLEGPNGNIRGGGQGWEFTEVEEGIWETEWTYTVSDEAASGEYYFDRVHVENEGDLQSDPWPSEPSVTIDN</sequence>
<reference evidence="3 4" key="1">
    <citation type="submission" date="2019-02" db="EMBL/GenBank/DDBJ databases">
        <title>Halonotius sp. a new haloqrchaeon isolated from saline water.</title>
        <authorList>
            <person name="Duran-Viseras A."/>
            <person name="Sanchez-Porro C."/>
            <person name="Ventosa A."/>
        </authorList>
    </citation>
    <scope>NUCLEOTIDE SEQUENCE [LARGE SCALE GENOMIC DNA]</scope>
    <source>
        <strain evidence="3 4">F9-27</strain>
    </source>
</reference>
<dbReference type="OrthoDB" id="382726at2157"/>
<dbReference type="EMBL" id="SESI01000001">
    <property type="protein sequence ID" value="TQQ81838.1"/>
    <property type="molecule type" value="Genomic_DNA"/>
</dbReference>
<dbReference type="AlphaFoldDB" id="A0A544QQX3"/>